<feature type="compositionally biased region" description="Basic and acidic residues" evidence="2">
    <location>
        <begin position="287"/>
        <end position="305"/>
    </location>
</feature>
<evidence type="ECO:0000313" key="6">
    <source>
        <dbReference type="Proteomes" id="UP001046870"/>
    </source>
</evidence>
<sequence>MWIRMTVVLLFLDMLMLMGHMISASPTEPTKKVYRDEMGRECKLCPPGYYQSDCDSCSPCPSDSYTNDWNREDTCFDCYRDCRDEFNLQVVQECNSKSDLKCSCKDGFTCAEFEETSSHCMYCVLNTPSTSPPVIKSHTETSYTSVVILNVSSGNFDTRTKHAPQISAENHHTNTGVVMTVVAVTVIYLILKHGREACLKRFVKQCSHDRHKGENDTTAHKTREAGQLFPKETHWIADPLTNPKLDCHIDLPISTDQPPKATGNLGPFHIYSAGTVFVSLLNQVTNSEREREGEKTAQSQEREGHNSPPAPPSPPVPLSEEERNGEEDSIFFPSQEQGKESHLSKEEVM</sequence>
<feature type="compositionally biased region" description="Basic and acidic residues" evidence="2">
    <location>
        <begin position="337"/>
        <end position="349"/>
    </location>
</feature>
<feature type="repeat" description="TNFR-Cys" evidence="1">
    <location>
        <begin position="59"/>
        <end position="102"/>
    </location>
</feature>
<dbReference type="CDD" id="cd00185">
    <property type="entry name" value="TNFRSF"/>
    <property type="match status" value="1"/>
</dbReference>
<evidence type="ECO:0000256" key="1">
    <source>
        <dbReference type="PROSITE-ProRule" id="PRU00206"/>
    </source>
</evidence>
<keyword evidence="3" id="KW-0732">Signal</keyword>
<dbReference type="OrthoDB" id="10031141at2759"/>
<organism evidence="5 6">
    <name type="scientific">Megalops atlanticus</name>
    <name type="common">Tarpon</name>
    <name type="synonym">Clupea gigantea</name>
    <dbReference type="NCBI Taxonomy" id="7932"/>
    <lineage>
        <taxon>Eukaryota</taxon>
        <taxon>Metazoa</taxon>
        <taxon>Chordata</taxon>
        <taxon>Craniata</taxon>
        <taxon>Vertebrata</taxon>
        <taxon>Euteleostomi</taxon>
        <taxon>Actinopterygii</taxon>
        <taxon>Neopterygii</taxon>
        <taxon>Teleostei</taxon>
        <taxon>Elopiformes</taxon>
        <taxon>Megalopidae</taxon>
        <taxon>Megalops</taxon>
    </lineage>
</organism>
<dbReference type="GO" id="GO:0009897">
    <property type="term" value="C:external side of plasma membrane"/>
    <property type="evidence" value="ECO:0007669"/>
    <property type="project" value="TreeGrafter"/>
</dbReference>
<dbReference type="Gene3D" id="2.10.50.10">
    <property type="entry name" value="Tumor Necrosis Factor Receptor, subunit A, domain 2"/>
    <property type="match status" value="1"/>
</dbReference>
<feature type="compositionally biased region" description="Basic and acidic residues" evidence="2">
    <location>
        <begin position="209"/>
        <end position="224"/>
    </location>
</feature>
<feature type="domain" description="TNFR-Cys" evidence="4">
    <location>
        <begin position="59"/>
        <end position="102"/>
    </location>
</feature>
<dbReference type="Proteomes" id="UP001046870">
    <property type="component" value="Chromosome 10"/>
</dbReference>
<dbReference type="InterPro" id="IPR001368">
    <property type="entry name" value="TNFR/NGFR_Cys_rich_reg"/>
</dbReference>
<protein>
    <recommendedName>
        <fullName evidence="4">TNFR-Cys domain-containing protein</fullName>
    </recommendedName>
</protein>
<feature type="chain" id="PRO_5039028719" description="TNFR-Cys domain-containing protein" evidence="3">
    <location>
        <begin position="25"/>
        <end position="349"/>
    </location>
</feature>
<proteinExistence type="predicted"/>
<keyword evidence="6" id="KW-1185">Reference proteome</keyword>
<dbReference type="GO" id="GO:0002768">
    <property type="term" value="P:immune response-regulating cell surface receptor signaling pathway"/>
    <property type="evidence" value="ECO:0007669"/>
    <property type="project" value="TreeGrafter"/>
</dbReference>
<dbReference type="EMBL" id="JAFDVH010000010">
    <property type="protein sequence ID" value="KAG7469342.1"/>
    <property type="molecule type" value="Genomic_DNA"/>
</dbReference>
<feature type="signal peptide" evidence="3">
    <location>
        <begin position="1"/>
        <end position="24"/>
    </location>
</feature>
<dbReference type="PANTHER" id="PTHR46875">
    <property type="entry name" value="TUMOR NECROSIS FACTOR RECEPTOR SUPERFAMILY MEMBER 5"/>
    <property type="match status" value="1"/>
</dbReference>
<feature type="region of interest" description="Disordered" evidence="2">
    <location>
        <begin position="209"/>
        <end position="229"/>
    </location>
</feature>
<dbReference type="PROSITE" id="PS50050">
    <property type="entry name" value="TNFR_NGFR_2"/>
    <property type="match status" value="1"/>
</dbReference>
<keyword evidence="1" id="KW-1015">Disulfide bond</keyword>
<feature type="region of interest" description="Disordered" evidence="2">
    <location>
        <begin position="286"/>
        <end position="349"/>
    </location>
</feature>
<dbReference type="PANTHER" id="PTHR46875:SF1">
    <property type="entry name" value="TUMOR NECROSIS FACTOR RECEPTOR SUPERFAMILY MEMBER 5"/>
    <property type="match status" value="1"/>
</dbReference>
<dbReference type="InterPro" id="IPR052135">
    <property type="entry name" value="TNFRSF5"/>
</dbReference>
<accession>A0A9D3PV10</accession>
<dbReference type="AlphaFoldDB" id="A0A9D3PV10"/>
<comment type="caution">
    <text evidence="5">The sequence shown here is derived from an EMBL/GenBank/DDBJ whole genome shotgun (WGS) entry which is preliminary data.</text>
</comment>
<evidence type="ECO:0000256" key="3">
    <source>
        <dbReference type="SAM" id="SignalP"/>
    </source>
</evidence>
<dbReference type="GO" id="GO:0035631">
    <property type="term" value="C:CD40 receptor complex"/>
    <property type="evidence" value="ECO:0007669"/>
    <property type="project" value="TreeGrafter"/>
</dbReference>
<dbReference type="SMART" id="SM00208">
    <property type="entry name" value="TNFR"/>
    <property type="match status" value="1"/>
</dbReference>
<evidence type="ECO:0000259" key="4">
    <source>
        <dbReference type="PROSITE" id="PS50050"/>
    </source>
</evidence>
<feature type="disulfide bond" evidence="1">
    <location>
        <begin position="60"/>
        <end position="75"/>
    </location>
</feature>
<gene>
    <name evidence="5" type="ORF">MATL_G00127890</name>
</gene>
<evidence type="ECO:0000313" key="5">
    <source>
        <dbReference type="EMBL" id="KAG7469342.1"/>
    </source>
</evidence>
<name>A0A9D3PV10_MEGAT</name>
<feature type="compositionally biased region" description="Pro residues" evidence="2">
    <location>
        <begin position="308"/>
        <end position="317"/>
    </location>
</feature>
<dbReference type="SUPFAM" id="SSF57586">
    <property type="entry name" value="TNF receptor-like"/>
    <property type="match status" value="2"/>
</dbReference>
<evidence type="ECO:0000256" key="2">
    <source>
        <dbReference type="SAM" id="MobiDB-lite"/>
    </source>
</evidence>
<comment type="caution">
    <text evidence="1">Lacks conserved residue(s) required for the propagation of feature annotation.</text>
</comment>
<reference evidence="5" key="1">
    <citation type="submission" date="2021-01" db="EMBL/GenBank/DDBJ databases">
        <authorList>
            <person name="Zahm M."/>
            <person name="Roques C."/>
            <person name="Cabau C."/>
            <person name="Klopp C."/>
            <person name="Donnadieu C."/>
            <person name="Jouanno E."/>
            <person name="Lampietro C."/>
            <person name="Louis A."/>
            <person name="Herpin A."/>
            <person name="Echchiki A."/>
            <person name="Berthelot C."/>
            <person name="Parey E."/>
            <person name="Roest-Crollius H."/>
            <person name="Braasch I."/>
            <person name="Postlethwait J."/>
            <person name="Bobe J."/>
            <person name="Montfort J."/>
            <person name="Bouchez O."/>
            <person name="Begum T."/>
            <person name="Mejri S."/>
            <person name="Adams A."/>
            <person name="Chen W.-J."/>
            <person name="Guiguen Y."/>
        </authorList>
    </citation>
    <scope>NUCLEOTIDE SEQUENCE</scope>
    <source>
        <strain evidence="5">YG-15Mar2019-1</strain>
        <tissue evidence="5">Brain</tissue>
    </source>
</reference>